<dbReference type="AlphaFoldDB" id="A0A2H0TR07"/>
<dbReference type="EMBL" id="PFCB01000016">
    <property type="protein sequence ID" value="PIR74585.1"/>
    <property type="molecule type" value="Genomic_DNA"/>
</dbReference>
<dbReference type="GO" id="GO:0000917">
    <property type="term" value="P:division septum assembly"/>
    <property type="evidence" value="ECO:0007669"/>
    <property type="project" value="UniProtKB-KW"/>
</dbReference>
<dbReference type="CDD" id="cd02201">
    <property type="entry name" value="FtsZ_type1"/>
    <property type="match status" value="1"/>
</dbReference>
<dbReference type="SMART" id="SM00865">
    <property type="entry name" value="Tubulin_C"/>
    <property type="match status" value="1"/>
</dbReference>
<keyword evidence="4" id="KW-0131">Cell cycle</keyword>
<keyword evidence="4" id="KW-0963">Cytoplasm</keyword>
<gene>
    <name evidence="4" type="primary">ftsZ</name>
    <name evidence="9" type="ORF">COU35_01760</name>
</gene>
<dbReference type="SUPFAM" id="SSF55307">
    <property type="entry name" value="Tubulin C-terminal domain-like"/>
    <property type="match status" value="1"/>
</dbReference>
<feature type="binding site" evidence="4">
    <location>
        <position position="143"/>
    </location>
    <ligand>
        <name>GTP</name>
        <dbReference type="ChEBI" id="CHEBI:37565"/>
    </ligand>
</feature>
<dbReference type="Gene3D" id="3.30.1330.20">
    <property type="entry name" value="Tubulin/FtsZ, C-terminal domain"/>
    <property type="match status" value="1"/>
</dbReference>
<dbReference type="SUPFAM" id="SSF52490">
    <property type="entry name" value="Tubulin nucleotide-binding domain-like"/>
    <property type="match status" value="1"/>
</dbReference>
<dbReference type="GO" id="GO:0032153">
    <property type="term" value="C:cell division site"/>
    <property type="evidence" value="ECO:0007669"/>
    <property type="project" value="UniProtKB-UniRule"/>
</dbReference>
<feature type="binding site" evidence="4">
    <location>
        <position position="187"/>
    </location>
    <ligand>
        <name>GTP</name>
        <dbReference type="ChEBI" id="CHEBI:37565"/>
    </ligand>
</feature>
<evidence type="ECO:0000256" key="3">
    <source>
        <dbReference type="ARBA" id="ARBA00023134"/>
    </source>
</evidence>
<dbReference type="GO" id="GO:0005525">
    <property type="term" value="F:GTP binding"/>
    <property type="evidence" value="ECO:0007669"/>
    <property type="project" value="UniProtKB-UniRule"/>
</dbReference>
<dbReference type="GO" id="GO:0051258">
    <property type="term" value="P:protein polymerization"/>
    <property type="evidence" value="ECO:0007669"/>
    <property type="project" value="UniProtKB-UniRule"/>
</dbReference>
<dbReference type="PANTHER" id="PTHR30314">
    <property type="entry name" value="CELL DIVISION PROTEIN FTSZ-RELATED"/>
    <property type="match status" value="1"/>
</dbReference>
<feature type="region of interest" description="Disordered" evidence="6">
    <location>
        <begin position="379"/>
        <end position="406"/>
    </location>
</feature>
<comment type="caution">
    <text evidence="4">Lacks conserved residue(s) required for the propagation of feature annotation.</text>
</comment>
<dbReference type="PRINTS" id="PR00423">
    <property type="entry name" value="CELLDVISFTSZ"/>
</dbReference>
<dbReference type="GO" id="GO:0005874">
    <property type="term" value="C:microtubule"/>
    <property type="evidence" value="ECO:0007669"/>
    <property type="project" value="InterPro"/>
</dbReference>
<dbReference type="GO" id="GO:0043093">
    <property type="term" value="P:FtsZ-dependent cytokinesis"/>
    <property type="evidence" value="ECO:0007669"/>
    <property type="project" value="UniProtKB-UniRule"/>
</dbReference>
<dbReference type="NCBIfam" id="TIGR00065">
    <property type="entry name" value="ftsZ"/>
    <property type="match status" value="1"/>
</dbReference>
<feature type="domain" description="Tubulin/FtsZ GTPase" evidence="7">
    <location>
        <begin position="13"/>
        <end position="205"/>
    </location>
</feature>
<evidence type="ECO:0000313" key="10">
    <source>
        <dbReference type="Proteomes" id="UP000230154"/>
    </source>
</evidence>
<dbReference type="InterPro" id="IPR000158">
    <property type="entry name" value="Cell_div_FtsZ"/>
</dbReference>
<comment type="function">
    <text evidence="4">Essential cell division protein that forms a contractile ring structure (Z ring) at the future cell division site. The regulation of the ring assembly controls the timing and the location of cell division. One of the functions of the FtsZ ring is to recruit other cell division proteins to the septum to produce a new cell wall between the dividing cells. Binds GTP and shows GTPase activity.</text>
</comment>
<protein>
    <recommendedName>
        <fullName evidence="4 5">Cell division protein FtsZ</fullName>
    </recommendedName>
</protein>
<dbReference type="PANTHER" id="PTHR30314:SF3">
    <property type="entry name" value="MITOCHONDRIAL DIVISION PROTEIN FSZA"/>
    <property type="match status" value="1"/>
</dbReference>
<dbReference type="PROSITE" id="PS00227">
    <property type="entry name" value="TUBULIN"/>
    <property type="match status" value="1"/>
</dbReference>
<dbReference type="Gene3D" id="3.40.50.1440">
    <property type="entry name" value="Tubulin/FtsZ, GTPase domain"/>
    <property type="match status" value="1"/>
</dbReference>
<evidence type="ECO:0000256" key="6">
    <source>
        <dbReference type="SAM" id="MobiDB-lite"/>
    </source>
</evidence>
<accession>A0A2H0TR07</accession>
<dbReference type="InterPro" id="IPR008280">
    <property type="entry name" value="Tub_FtsZ_C"/>
</dbReference>
<dbReference type="InterPro" id="IPR045061">
    <property type="entry name" value="FtsZ/CetZ"/>
</dbReference>
<dbReference type="InterPro" id="IPR024757">
    <property type="entry name" value="FtsZ_C"/>
</dbReference>
<dbReference type="GO" id="GO:0005737">
    <property type="term" value="C:cytoplasm"/>
    <property type="evidence" value="ECO:0007669"/>
    <property type="project" value="UniProtKB-SubCell"/>
</dbReference>
<evidence type="ECO:0000259" key="7">
    <source>
        <dbReference type="SMART" id="SM00864"/>
    </source>
</evidence>
<proteinExistence type="inferred from homology"/>
<keyword evidence="2 4" id="KW-0547">Nucleotide-binding</keyword>
<dbReference type="Pfam" id="PF12327">
    <property type="entry name" value="FtsZ_C"/>
    <property type="match status" value="1"/>
</dbReference>
<sequence>MPQVKPDIETFAKIKVIGVGGSGGAAVDRMVKSGIRGVEFMAMNTDVQALHHNSAANKLHIGKGVTRGLGAGMDPDMGKRSAEESQNEIREALKGSDMVFVTCGLGGGTGSGAGPIIAQIAKELGALTVAVVTKPFSFEGPQRASIAEGAYQEMARYVDTIITIPNDRVLQIIDKKTSLLQAFKIVDDILHDGVRGISELITVPGLINVDFADVKTIMSETGSALMGIGIGSGETRAADAANAAISSPLLEVSIEGAKGILFTITGGSNLGMQEVSEAAKIITGSADHDVKVIFGAVIDESMGEDVRVTVIATGFEEGDRSILHGVPDDEIASVFSRKKSLYSASTFKKKPVVPIHIEEAEENVVDDEDRNFFSRSVSAQPSSFIKKDSLNNDDSQSGDGEEDLEIPAFIRKKMGM</sequence>
<dbReference type="HAMAP" id="MF_00909">
    <property type="entry name" value="FtsZ"/>
    <property type="match status" value="1"/>
</dbReference>
<dbReference type="GO" id="GO:0003924">
    <property type="term" value="F:GTPase activity"/>
    <property type="evidence" value="ECO:0007669"/>
    <property type="project" value="UniProtKB-UniRule"/>
</dbReference>
<dbReference type="InterPro" id="IPR017975">
    <property type="entry name" value="Tubulin_CS"/>
</dbReference>
<reference evidence="10" key="1">
    <citation type="submission" date="2017-09" db="EMBL/GenBank/DDBJ databases">
        <title>Depth-based differentiation of microbial function through sediment-hosted aquifers and enrichment of novel symbionts in the deep terrestrial subsurface.</title>
        <authorList>
            <person name="Probst A.J."/>
            <person name="Ladd B."/>
            <person name="Jarett J.K."/>
            <person name="Geller-Mcgrath D.E."/>
            <person name="Sieber C.M.K."/>
            <person name="Emerson J.B."/>
            <person name="Anantharaman K."/>
            <person name="Thomas B.C."/>
            <person name="Malmstrom R."/>
            <person name="Stieglmeier M."/>
            <person name="Klingl A."/>
            <person name="Woyke T."/>
            <person name="Ryan C.M."/>
            <person name="Banfield J.F."/>
        </authorList>
    </citation>
    <scope>NUCLEOTIDE SEQUENCE [LARGE SCALE GENOMIC DNA]</scope>
</reference>
<dbReference type="GO" id="GO:0007017">
    <property type="term" value="P:microtubule-based process"/>
    <property type="evidence" value="ECO:0007669"/>
    <property type="project" value="InterPro"/>
</dbReference>
<dbReference type="Pfam" id="PF00091">
    <property type="entry name" value="Tubulin"/>
    <property type="match status" value="1"/>
</dbReference>
<comment type="subcellular location">
    <subcellularLocation>
        <location evidence="4">Cytoplasm</location>
    </subcellularLocation>
    <text evidence="4">Assembles at midcell at the inner surface of the cytoplasmic membrane.</text>
</comment>
<feature type="binding site" evidence="4">
    <location>
        <position position="139"/>
    </location>
    <ligand>
        <name>GTP</name>
        <dbReference type="ChEBI" id="CHEBI:37565"/>
    </ligand>
</feature>
<evidence type="ECO:0000259" key="8">
    <source>
        <dbReference type="SMART" id="SM00865"/>
    </source>
</evidence>
<dbReference type="InterPro" id="IPR036525">
    <property type="entry name" value="Tubulin/FtsZ_GTPase_sf"/>
</dbReference>
<feature type="binding site" evidence="4">
    <location>
        <begin position="108"/>
        <end position="110"/>
    </location>
    <ligand>
        <name>GTP</name>
        <dbReference type="ChEBI" id="CHEBI:37565"/>
    </ligand>
</feature>
<keyword evidence="4" id="KW-0717">Septation</keyword>
<comment type="caution">
    <text evidence="9">The sequence shown here is derived from an EMBL/GenBank/DDBJ whole genome shotgun (WGS) entry which is preliminary data.</text>
</comment>
<dbReference type="InterPro" id="IPR018316">
    <property type="entry name" value="Tubulin/FtsZ_2-layer-sand-dom"/>
</dbReference>
<keyword evidence="4 9" id="KW-0132">Cell division</keyword>
<comment type="subunit">
    <text evidence="4">Homodimer. Polymerizes to form a dynamic ring structure in a strictly GTP-dependent manner. Interacts directly with several other division proteins.</text>
</comment>
<dbReference type="InterPro" id="IPR003008">
    <property type="entry name" value="Tubulin_FtsZ_GTPase"/>
</dbReference>
<feature type="domain" description="Tubulin/FtsZ 2-layer sandwich" evidence="8">
    <location>
        <begin position="207"/>
        <end position="324"/>
    </location>
</feature>
<evidence type="ECO:0000256" key="5">
    <source>
        <dbReference type="NCBIfam" id="TIGR00065"/>
    </source>
</evidence>
<dbReference type="FunFam" id="3.40.50.1440:FF:000001">
    <property type="entry name" value="Cell division protein FtsZ"/>
    <property type="match status" value="1"/>
</dbReference>
<dbReference type="InterPro" id="IPR037103">
    <property type="entry name" value="Tubulin/FtsZ-like_C"/>
</dbReference>
<evidence type="ECO:0000256" key="1">
    <source>
        <dbReference type="ARBA" id="ARBA00009690"/>
    </source>
</evidence>
<keyword evidence="3 4" id="KW-0342">GTP-binding</keyword>
<dbReference type="SMART" id="SM00864">
    <property type="entry name" value="Tubulin"/>
    <property type="match status" value="1"/>
</dbReference>
<organism evidence="9 10">
    <name type="scientific">Candidatus Magasanikbacteria bacterium CG10_big_fil_rev_8_21_14_0_10_47_10</name>
    <dbReference type="NCBI Taxonomy" id="1974652"/>
    <lineage>
        <taxon>Bacteria</taxon>
        <taxon>Candidatus Magasanikiibacteriota</taxon>
    </lineage>
</organism>
<evidence type="ECO:0000313" key="9">
    <source>
        <dbReference type="EMBL" id="PIR74585.1"/>
    </source>
</evidence>
<evidence type="ECO:0000256" key="4">
    <source>
        <dbReference type="HAMAP-Rule" id="MF_00909"/>
    </source>
</evidence>
<evidence type="ECO:0000256" key="2">
    <source>
        <dbReference type="ARBA" id="ARBA00022741"/>
    </source>
</evidence>
<name>A0A2H0TR07_9BACT</name>
<comment type="similarity">
    <text evidence="1 4">Belongs to the FtsZ family.</text>
</comment>
<dbReference type="Proteomes" id="UP000230154">
    <property type="component" value="Unassembled WGS sequence"/>
</dbReference>